<dbReference type="AlphaFoldDB" id="A0A383RCQ8"/>
<dbReference type="InterPro" id="IPR014195">
    <property type="entry name" value="Spore_III_AG"/>
</dbReference>
<gene>
    <name evidence="3" type="ORF">PBLR_13210</name>
</gene>
<keyword evidence="2" id="KW-1133">Transmembrane helix</keyword>
<sequence>MLAKWLQQIETWIGKGSNGSKRVRSFRWLLLLGLVGAALILFGSFQPQGSGGGWFGGRGSADKDPPAVGAFDSMETKNSSDKASSNVFESIEQSFEARVKGILEGIVGVGQVDVLVTIDSTEELIVQRNFKDNQQQTEETDSNGGKRHTTQYTRDGQIVTLESSGNQAPIVTKRIKPKVRGVIVVAKGAENATVKKMVVDAVEKGLNVPAYRISVVPRKIAQ</sequence>
<feature type="transmembrane region" description="Helical" evidence="2">
    <location>
        <begin position="28"/>
        <end position="45"/>
    </location>
</feature>
<feature type="region of interest" description="Disordered" evidence="1">
    <location>
        <begin position="129"/>
        <end position="151"/>
    </location>
</feature>
<protein>
    <submittedName>
        <fullName evidence="3">Stage III sporulation protein AG</fullName>
    </submittedName>
</protein>
<accession>A0A383RCQ8</accession>
<dbReference type="Proteomes" id="UP000304148">
    <property type="component" value="Chromosome"/>
</dbReference>
<reference evidence="4" key="1">
    <citation type="submission" date="2018-08" db="EMBL/GenBank/DDBJ databases">
        <authorList>
            <person name="Chevrot R."/>
        </authorList>
    </citation>
    <scope>NUCLEOTIDE SEQUENCE [LARGE SCALE GENOMIC DNA]</scope>
</reference>
<dbReference type="NCBIfam" id="TIGR02830">
    <property type="entry name" value="spore_III_AG"/>
    <property type="match status" value="1"/>
</dbReference>
<organism evidence="3 4">
    <name type="scientific">Paenibacillus alvei</name>
    <name type="common">Bacillus alvei</name>
    <dbReference type="NCBI Taxonomy" id="44250"/>
    <lineage>
        <taxon>Bacteria</taxon>
        <taxon>Bacillati</taxon>
        <taxon>Bacillota</taxon>
        <taxon>Bacilli</taxon>
        <taxon>Bacillales</taxon>
        <taxon>Paenibacillaceae</taxon>
        <taxon>Paenibacillus</taxon>
    </lineage>
</organism>
<evidence type="ECO:0000313" key="4">
    <source>
        <dbReference type="Proteomes" id="UP000304148"/>
    </source>
</evidence>
<keyword evidence="2" id="KW-0472">Membrane</keyword>
<proteinExistence type="predicted"/>
<keyword evidence="2" id="KW-0812">Transmembrane</keyword>
<name>A0A383RCQ8_PAEAL</name>
<evidence type="ECO:0000313" key="3">
    <source>
        <dbReference type="EMBL" id="SYX84788.1"/>
    </source>
</evidence>
<evidence type="ECO:0000256" key="1">
    <source>
        <dbReference type="SAM" id="MobiDB-lite"/>
    </source>
</evidence>
<evidence type="ECO:0000256" key="2">
    <source>
        <dbReference type="SAM" id="Phobius"/>
    </source>
</evidence>
<dbReference type="RefSeq" id="WP_138186606.1">
    <property type="nucleotide sequence ID" value="NZ_LS992241.1"/>
</dbReference>
<dbReference type="EMBL" id="LS992241">
    <property type="protein sequence ID" value="SYX84788.1"/>
    <property type="molecule type" value="Genomic_DNA"/>
</dbReference>